<dbReference type="CDD" id="cd00082">
    <property type="entry name" value="HisKA"/>
    <property type="match status" value="1"/>
</dbReference>
<feature type="transmembrane region" description="Helical" evidence="9">
    <location>
        <begin position="99"/>
        <end position="117"/>
    </location>
</feature>
<evidence type="ECO:0000259" key="10">
    <source>
        <dbReference type="PROSITE" id="PS50109"/>
    </source>
</evidence>
<protein>
    <recommendedName>
        <fullName evidence="2">histidine kinase</fullName>
        <ecNumber evidence="2">2.7.13.3</ecNumber>
    </recommendedName>
</protein>
<evidence type="ECO:0000256" key="9">
    <source>
        <dbReference type="SAM" id="Phobius"/>
    </source>
</evidence>
<dbReference type="Gene3D" id="3.30.565.10">
    <property type="entry name" value="Histidine kinase-like ATPase, C-terminal domain"/>
    <property type="match status" value="1"/>
</dbReference>
<evidence type="ECO:0000256" key="1">
    <source>
        <dbReference type="ARBA" id="ARBA00000085"/>
    </source>
</evidence>
<feature type="transmembrane region" description="Helical" evidence="9">
    <location>
        <begin position="122"/>
        <end position="140"/>
    </location>
</feature>
<evidence type="ECO:0000256" key="2">
    <source>
        <dbReference type="ARBA" id="ARBA00012438"/>
    </source>
</evidence>
<name>A6FYP2_9BACT</name>
<comment type="caution">
    <text evidence="11">The sequence shown here is derived from an EMBL/GenBank/DDBJ whole genome shotgun (WGS) entry which is preliminary data.</text>
</comment>
<evidence type="ECO:0000256" key="8">
    <source>
        <dbReference type="ARBA" id="ARBA00023012"/>
    </source>
</evidence>
<keyword evidence="4" id="KW-0808">Transferase</keyword>
<keyword evidence="8" id="KW-0902">Two-component regulatory system</keyword>
<dbReference type="PRINTS" id="PR00344">
    <property type="entry name" value="BCTRLSENSOR"/>
</dbReference>
<keyword evidence="9" id="KW-0812">Transmembrane</keyword>
<dbReference type="Pfam" id="PF02518">
    <property type="entry name" value="HATPase_c"/>
    <property type="match status" value="1"/>
</dbReference>
<dbReference type="EMBL" id="ABCS01000004">
    <property type="protein sequence ID" value="EDM81314.1"/>
    <property type="molecule type" value="Genomic_DNA"/>
</dbReference>
<evidence type="ECO:0000313" key="12">
    <source>
        <dbReference type="Proteomes" id="UP000005801"/>
    </source>
</evidence>
<keyword evidence="5" id="KW-0547">Nucleotide-binding</keyword>
<dbReference type="InterPro" id="IPR036097">
    <property type="entry name" value="HisK_dim/P_sf"/>
</dbReference>
<evidence type="ECO:0000256" key="3">
    <source>
        <dbReference type="ARBA" id="ARBA00022553"/>
    </source>
</evidence>
<keyword evidence="9" id="KW-1133">Transmembrane helix</keyword>
<dbReference type="SMART" id="SM00387">
    <property type="entry name" value="HATPase_c"/>
    <property type="match status" value="1"/>
</dbReference>
<dbReference type="PANTHER" id="PTHR43065:SF46">
    <property type="entry name" value="C4-DICARBOXYLATE TRANSPORT SENSOR PROTEIN DCTB"/>
    <property type="match status" value="1"/>
</dbReference>
<sequence length="422" mass="44751">MGLSALLEPPTFADPSQSRRGKLLYRVLSFTSPLLVVLSAVTTLNGEVELGALYGAQLVVVIIVLALLRRDGFKPAVGLFLLSIWLSSSLNVLSSGGLGSSATGSFVIIVLCAGFFWDVRAALVFVVLSGMAAGAMLVWADALGLASPPGSSMGRYFGELMAQLFTAALILHFALRFIAEAARKEHQAQAELLVRAAQRERDVEKLEALGRLSAGVAHDFNNLLMAISSTIDLLEIEGRGATAEDFGNLRETVDRATRLSAELLCVGRDTARPLSELELDAFVGSVEALLFSLAGEGVELRVELEAPGRRILADPGELERVLTNLVVNARDAMAGRGRMVVSTSLAEPYVCLSVVDSGPGMSEEVIAQAFEPFFTTKGERGTGLGLATCQSIVRRYGGSIELDARLGEGTQVRLLLPLCGAG</sequence>
<reference evidence="11 12" key="1">
    <citation type="submission" date="2007-06" db="EMBL/GenBank/DDBJ databases">
        <authorList>
            <person name="Shimkets L."/>
            <person name="Ferriera S."/>
            <person name="Johnson J."/>
            <person name="Kravitz S."/>
            <person name="Beeson K."/>
            <person name="Sutton G."/>
            <person name="Rogers Y.-H."/>
            <person name="Friedman R."/>
            <person name="Frazier M."/>
            <person name="Venter J.C."/>
        </authorList>
    </citation>
    <scope>NUCLEOTIDE SEQUENCE [LARGE SCALE GENOMIC DNA]</scope>
    <source>
        <strain evidence="11 12">SIR-1</strain>
    </source>
</reference>
<dbReference type="InterPro" id="IPR003594">
    <property type="entry name" value="HATPase_dom"/>
</dbReference>
<dbReference type="SUPFAM" id="SSF47384">
    <property type="entry name" value="Homodimeric domain of signal transducing histidine kinase"/>
    <property type="match status" value="1"/>
</dbReference>
<dbReference type="eggNOG" id="COG4191">
    <property type="taxonomic scope" value="Bacteria"/>
</dbReference>
<dbReference type="GO" id="GO:0005524">
    <property type="term" value="F:ATP binding"/>
    <property type="evidence" value="ECO:0007669"/>
    <property type="project" value="UniProtKB-KW"/>
</dbReference>
<evidence type="ECO:0000256" key="4">
    <source>
        <dbReference type="ARBA" id="ARBA00022679"/>
    </source>
</evidence>
<dbReference type="EC" id="2.7.13.3" evidence="2"/>
<evidence type="ECO:0000256" key="7">
    <source>
        <dbReference type="ARBA" id="ARBA00022840"/>
    </source>
</evidence>
<dbReference type="SUPFAM" id="SSF55874">
    <property type="entry name" value="ATPase domain of HSP90 chaperone/DNA topoisomerase II/histidine kinase"/>
    <property type="match status" value="1"/>
</dbReference>
<feature type="transmembrane region" description="Helical" evidence="9">
    <location>
        <begin position="160"/>
        <end position="179"/>
    </location>
</feature>
<dbReference type="InterPro" id="IPR003661">
    <property type="entry name" value="HisK_dim/P_dom"/>
</dbReference>
<feature type="transmembrane region" description="Helical" evidence="9">
    <location>
        <begin position="23"/>
        <end position="44"/>
    </location>
</feature>
<dbReference type="Proteomes" id="UP000005801">
    <property type="component" value="Unassembled WGS sequence"/>
</dbReference>
<dbReference type="STRING" id="391625.PPSIR1_40560"/>
<keyword evidence="7" id="KW-0067">ATP-binding</keyword>
<dbReference type="PANTHER" id="PTHR43065">
    <property type="entry name" value="SENSOR HISTIDINE KINASE"/>
    <property type="match status" value="1"/>
</dbReference>
<dbReference type="PROSITE" id="PS50109">
    <property type="entry name" value="HIS_KIN"/>
    <property type="match status" value="1"/>
</dbReference>
<evidence type="ECO:0000256" key="5">
    <source>
        <dbReference type="ARBA" id="ARBA00022741"/>
    </source>
</evidence>
<proteinExistence type="predicted"/>
<dbReference type="InterPro" id="IPR004358">
    <property type="entry name" value="Sig_transdc_His_kin-like_C"/>
</dbReference>
<feature type="transmembrane region" description="Helical" evidence="9">
    <location>
        <begin position="75"/>
        <end position="93"/>
    </location>
</feature>
<comment type="catalytic activity">
    <reaction evidence="1">
        <text>ATP + protein L-histidine = ADP + protein N-phospho-L-histidine.</text>
        <dbReference type="EC" id="2.7.13.3"/>
    </reaction>
</comment>
<gene>
    <name evidence="11" type="ORF">PPSIR1_40560</name>
</gene>
<feature type="transmembrane region" description="Helical" evidence="9">
    <location>
        <begin position="50"/>
        <end position="68"/>
    </location>
</feature>
<dbReference type="Gene3D" id="1.10.287.130">
    <property type="match status" value="1"/>
</dbReference>
<organism evidence="11 12">
    <name type="scientific">Plesiocystis pacifica SIR-1</name>
    <dbReference type="NCBI Taxonomy" id="391625"/>
    <lineage>
        <taxon>Bacteria</taxon>
        <taxon>Pseudomonadati</taxon>
        <taxon>Myxococcota</taxon>
        <taxon>Polyangia</taxon>
        <taxon>Nannocystales</taxon>
        <taxon>Nannocystaceae</taxon>
        <taxon>Plesiocystis</taxon>
    </lineage>
</organism>
<keyword evidence="9" id="KW-0472">Membrane</keyword>
<dbReference type="RefSeq" id="WP_006969591.1">
    <property type="nucleotide sequence ID" value="NZ_ABCS01000004.1"/>
</dbReference>
<keyword evidence="3" id="KW-0597">Phosphoprotein</keyword>
<evidence type="ECO:0000256" key="6">
    <source>
        <dbReference type="ARBA" id="ARBA00022777"/>
    </source>
</evidence>
<evidence type="ECO:0000313" key="11">
    <source>
        <dbReference type="EMBL" id="EDM81314.1"/>
    </source>
</evidence>
<dbReference type="GO" id="GO:0000155">
    <property type="term" value="F:phosphorelay sensor kinase activity"/>
    <property type="evidence" value="ECO:0007669"/>
    <property type="project" value="InterPro"/>
</dbReference>
<accession>A6FYP2</accession>
<dbReference type="InterPro" id="IPR036890">
    <property type="entry name" value="HATPase_C_sf"/>
</dbReference>
<feature type="domain" description="Histidine kinase" evidence="10">
    <location>
        <begin position="215"/>
        <end position="420"/>
    </location>
</feature>
<keyword evidence="6 11" id="KW-0418">Kinase</keyword>
<dbReference type="InterPro" id="IPR005467">
    <property type="entry name" value="His_kinase_dom"/>
</dbReference>
<dbReference type="AlphaFoldDB" id="A6FYP2"/>
<keyword evidence="12" id="KW-1185">Reference proteome</keyword>
<dbReference type="OrthoDB" id="1046984at2"/>